<dbReference type="InterPro" id="IPR029063">
    <property type="entry name" value="SAM-dependent_MTases_sf"/>
</dbReference>
<name>A0A9P5TVD3_GYMJU</name>
<dbReference type="GO" id="GO:0032259">
    <property type="term" value="P:methylation"/>
    <property type="evidence" value="ECO:0007669"/>
    <property type="project" value="UniProtKB-KW"/>
</dbReference>
<dbReference type="OrthoDB" id="2013972at2759"/>
<reference evidence="3" key="1">
    <citation type="submission" date="2020-11" db="EMBL/GenBank/DDBJ databases">
        <authorList>
            <consortium name="DOE Joint Genome Institute"/>
            <person name="Ahrendt S."/>
            <person name="Riley R."/>
            <person name="Andreopoulos W."/>
            <person name="LaButti K."/>
            <person name="Pangilinan J."/>
            <person name="Ruiz-duenas F.J."/>
            <person name="Barrasa J.M."/>
            <person name="Sanchez-Garcia M."/>
            <person name="Camarero S."/>
            <person name="Miyauchi S."/>
            <person name="Serrano A."/>
            <person name="Linde D."/>
            <person name="Babiker R."/>
            <person name="Drula E."/>
            <person name="Ayuso-Fernandez I."/>
            <person name="Pacheco R."/>
            <person name="Padilla G."/>
            <person name="Ferreira P."/>
            <person name="Barriuso J."/>
            <person name="Kellner H."/>
            <person name="Castanera R."/>
            <person name="Alfaro M."/>
            <person name="Ramirez L."/>
            <person name="Pisabarro A.G."/>
            <person name="Kuo A."/>
            <person name="Tritt A."/>
            <person name="Lipzen A."/>
            <person name="He G."/>
            <person name="Yan M."/>
            <person name="Ng V."/>
            <person name="Cullen D."/>
            <person name="Martin F."/>
            <person name="Rosso M.-N."/>
            <person name="Henrissat B."/>
            <person name="Hibbett D."/>
            <person name="Martinez A.T."/>
            <person name="Grigoriev I.V."/>
        </authorList>
    </citation>
    <scope>NUCLEOTIDE SEQUENCE</scope>
    <source>
        <strain evidence="3">AH 44721</strain>
    </source>
</reference>
<evidence type="ECO:0000313" key="3">
    <source>
        <dbReference type="EMBL" id="KAF8913138.1"/>
    </source>
</evidence>
<accession>A0A9P5TVD3</accession>
<organism evidence="3 4">
    <name type="scientific">Gymnopilus junonius</name>
    <name type="common">Spectacular rustgill mushroom</name>
    <name type="synonym">Gymnopilus spectabilis subsp. junonius</name>
    <dbReference type="NCBI Taxonomy" id="109634"/>
    <lineage>
        <taxon>Eukaryota</taxon>
        <taxon>Fungi</taxon>
        <taxon>Dikarya</taxon>
        <taxon>Basidiomycota</taxon>
        <taxon>Agaricomycotina</taxon>
        <taxon>Agaricomycetes</taxon>
        <taxon>Agaricomycetidae</taxon>
        <taxon>Agaricales</taxon>
        <taxon>Agaricineae</taxon>
        <taxon>Hymenogastraceae</taxon>
        <taxon>Gymnopilus</taxon>
    </lineage>
</organism>
<sequence>MVPGQSSSPTASHSLATHQSPTKRQTRRRDFQYKYGRKHHAYDYEKAPYPLSYDRHVLELESLDNCLARHLRGSVSFADFKEHPTTVLDLGCGTGTWIIDAAKEWPECHFIGFDLVNIQIPLKILEPSTSSRIEWKHGNFLTTKLPFDDDEFDHVHVQSIATGVPENKWGTLLDEISRVLRPGGSVEVIEDAYLDIVFPTLPRWFTSALRAPPVRNQSVRSPDGTLREYPPPSSISKELSNKHPHDHALLESLYKSLFEHRFINMKPSSMLPSYFTTYFRQVAQGPPLSFPMPPLAPLPPLPPQIITSYIIEPTSEFLDSRASISNTFNRPVSLSFSSSISTVASSVTTNQKPSYSSRPRTASAPLSYNGEGSLSSFEFSNESLNVDHPVSPSKGFVLDTTLTEREIISPSRSLFQIEQLKNLSERSIAMHLYRNYQAVLACQEAMWEELKDRIRNRGEELLPFGWDDDEELEELQSRKKFERLLERYRSDMQIRISLWCSLSDLGWPLPAREPLSKAELIEEERMRENMIEARKQATQEEFDIPCRTVRVIVGYNF</sequence>
<dbReference type="GO" id="GO:0008168">
    <property type="term" value="F:methyltransferase activity"/>
    <property type="evidence" value="ECO:0007669"/>
    <property type="project" value="UniProtKB-KW"/>
</dbReference>
<feature type="region of interest" description="Disordered" evidence="1">
    <location>
        <begin position="1"/>
        <end position="30"/>
    </location>
</feature>
<dbReference type="EMBL" id="JADNYJ010000002">
    <property type="protein sequence ID" value="KAF8913138.1"/>
    <property type="molecule type" value="Genomic_DNA"/>
</dbReference>
<comment type="caution">
    <text evidence="3">The sequence shown here is derived from an EMBL/GenBank/DDBJ whole genome shotgun (WGS) entry which is preliminary data.</text>
</comment>
<dbReference type="InterPro" id="IPR041698">
    <property type="entry name" value="Methyltransf_25"/>
</dbReference>
<gene>
    <name evidence="3" type="ORF">CPB84DRAFT_1957508</name>
</gene>
<proteinExistence type="predicted"/>
<feature type="compositionally biased region" description="Polar residues" evidence="1">
    <location>
        <begin position="1"/>
        <end position="23"/>
    </location>
</feature>
<dbReference type="Pfam" id="PF13649">
    <property type="entry name" value="Methyltransf_25"/>
    <property type="match status" value="1"/>
</dbReference>
<dbReference type="CDD" id="cd02440">
    <property type="entry name" value="AdoMet_MTases"/>
    <property type="match status" value="1"/>
</dbReference>
<evidence type="ECO:0000259" key="2">
    <source>
        <dbReference type="Pfam" id="PF13649"/>
    </source>
</evidence>
<keyword evidence="4" id="KW-1185">Reference proteome</keyword>
<dbReference type="AlphaFoldDB" id="A0A9P5TVD3"/>
<feature type="domain" description="Methyltransferase" evidence="2">
    <location>
        <begin position="87"/>
        <end position="184"/>
    </location>
</feature>
<dbReference type="Gene3D" id="3.40.50.150">
    <property type="entry name" value="Vaccinia Virus protein VP39"/>
    <property type="match status" value="1"/>
</dbReference>
<evidence type="ECO:0000256" key="1">
    <source>
        <dbReference type="SAM" id="MobiDB-lite"/>
    </source>
</evidence>
<dbReference type="PANTHER" id="PTHR43591">
    <property type="entry name" value="METHYLTRANSFERASE"/>
    <property type="match status" value="1"/>
</dbReference>
<evidence type="ECO:0000313" key="4">
    <source>
        <dbReference type="Proteomes" id="UP000724874"/>
    </source>
</evidence>
<dbReference type="Proteomes" id="UP000724874">
    <property type="component" value="Unassembled WGS sequence"/>
</dbReference>
<protein>
    <submittedName>
        <fullName evidence="3">S-adenosyl-L-methionine-dependent methyltransferase</fullName>
    </submittedName>
</protein>
<feature type="region of interest" description="Disordered" evidence="1">
    <location>
        <begin position="215"/>
        <end position="241"/>
    </location>
</feature>
<keyword evidence="3" id="KW-0489">Methyltransferase</keyword>
<keyword evidence="3" id="KW-0808">Transferase</keyword>
<dbReference type="SUPFAM" id="SSF53335">
    <property type="entry name" value="S-adenosyl-L-methionine-dependent methyltransferases"/>
    <property type="match status" value="1"/>
</dbReference>